<protein>
    <submittedName>
        <fullName evidence="8">Tyrosine-type recombinase/integrase</fullName>
    </submittedName>
</protein>
<dbReference type="InterPro" id="IPR050090">
    <property type="entry name" value="Tyrosine_recombinase_XerCD"/>
</dbReference>
<keyword evidence="3 5" id="KW-0238">DNA-binding</keyword>
<organism evidence="8 9">
    <name type="scientific">Luteolibacter flavescens</name>
    <dbReference type="NCBI Taxonomy" id="1859460"/>
    <lineage>
        <taxon>Bacteria</taxon>
        <taxon>Pseudomonadati</taxon>
        <taxon>Verrucomicrobiota</taxon>
        <taxon>Verrucomicrobiia</taxon>
        <taxon>Verrucomicrobiales</taxon>
        <taxon>Verrucomicrobiaceae</taxon>
        <taxon>Luteolibacter</taxon>
    </lineage>
</organism>
<dbReference type="PROSITE" id="PS51898">
    <property type="entry name" value="TYR_RECOMBINASE"/>
    <property type="match status" value="1"/>
</dbReference>
<dbReference type="SUPFAM" id="SSF56349">
    <property type="entry name" value="DNA breaking-rejoining enzymes"/>
    <property type="match status" value="1"/>
</dbReference>
<keyword evidence="2" id="KW-0229">DNA integration</keyword>
<dbReference type="Pfam" id="PF02899">
    <property type="entry name" value="Phage_int_SAM_1"/>
    <property type="match status" value="1"/>
</dbReference>
<evidence type="ECO:0000256" key="3">
    <source>
        <dbReference type="ARBA" id="ARBA00023125"/>
    </source>
</evidence>
<reference evidence="8 9" key="1">
    <citation type="submission" date="2022-10" db="EMBL/GenBank/DDBJ databases">
        <title>Luteolibacter flavescens strain MCCC 1K03193, whole genome shotgun sequencing project.</title>
        <authorList>
            <person name="Zhao G."/>
            <person name="Shen L."/>
        </authorList>
    </citation>
    <scope>NUCLEOTIDE SEQUENCE [LARGE SCALE GENOMIC DNA]</scope>
    <source>
        <strain evidence="8 9">MCCC 1K03193</strain>
    </source>
</reference>
<evidence type="ECO:0000259" key="6">
    <source>
        <dbReference type="PROSITE" id="PS51898"/>
    </source>
</evidence>
<evidence type="ECO:0000256" key="2">
    <source>
        <dbReference type="ARBA" id="ARBA00022908"/>
    </source>
</evidence>
<evidence type="ECO:0000313" key="9">
    <source>
        <dbReference type="Proteomes" id="UP001207930"/>
    </source>
</evidence>
<dbReference type="Gene3D" id="1.10.150.130">
    <property type="match status" value="1"/>
</dbReference>
<feature type="domain" description="Core-binding (CB)" evidence="7">
    <location>
        <begin position="106"/>
        <end position="190"/>
    </location>
</feature>
<evidence type="ECO:0000256" key="5">
    <source>
        <dbReference type="PROSITE-ProRule" id="PRU01248"/>
    </source>
</evidence>
<evidence type="ECO:0000256" key="4">
    <source>
        <dbReference type="ARBA" id="ARBA00023172"/>
    </source>
</evidence>
<dbReference type="EMBL" id="JAPDDS010000002">
    <property type="protein sequence ID" value="MCW1883816.1"/>
    <property type="molecule type" value="Genomic_DNA"/>
</dbReference>
<evidence type="ECO:0000313" key="8">
    <source>
        <dbReference type="EMBL" id="MCW1883816.1"/>
    </source>
</evidence>
<dbReference type="Gene3D" id="1.10.443.10">
    <property type="entry name" value="Intergrase catalytic core"/>
    <property type="match status" value="1"/>
</dbReference>
<dbReference type="Pfam" id="PF00589">
    <property type="entry name" value="Phage_integrase"/>
    <property type="match status" value="1"/>
</dbReference>
<dbReference type="InterPro" id="IPR010998">
    <property type="entry name" value="Integrase_recombinase_N"/>
</dbReference>
<dbReference type="PROSITE" id="PS51900">
    <property type="entry name" value="CB"/>
    <property type="match status" value="1"/>
</dbReference>
<evidence type="ECO:0000259" key="7">
    <source>
        <dbReference type="PROSITE" id="PS51900"/>
    </source>
</evidence>
<accession>A0ABT3FJU7</accession>
<proteinExistence type="inferred from homology"/>
<sequence length="419" mass="45576">MASIYKRPGSDVYQCQFYVSQPEGGLKKIRKSTGKTNRKEAMQVAVELERTGQGAIKAGSDEGQRAKGILAEAVSEVERGTFNAAAARKYVARLLAVATGEEMPEFSVEGWCQEWLRRKARDSSKGTMARYKTSIESFLLHLGARKVKPLESVTMANVRAWRETLQDGGRAGKTVNKYAKDVGSAFRAAIREGLITSNPCSALEAVSTEDSLDRKPFTIGEVVSLMTAAPSTEWRGLILAAAFTGLRLGDASRLSWSSIDLASKTITLVPSKTKKKKREVTIPIQPDLLNFLESLEIDDDSPAAPVFPKLAMIADAGGSGLSKAFEKIMKKANVDRGRASRETGEDAKDVGAGRVIFERGFHSLRHTFTTWLRTAGVAEEDRMALTGHSTRGSHAIYSHADAEVLHKAIAKLPSLTESK</sequence>
<dbReference type="InterPro" id="IPR004107">
    <property type="entry name" value="Integrase_SAM-like_N"/>
</dbReference>
<dbReference type="PANTHER" id="PTHR30349:SF41">
    <property type="entry name" value="INTEGRASE_RECOMBINASE PROTEIN MJ0367-RELATED"/>
    <property type="match status" value="1"/>
</dbReference>
<comment type="caution">
    <text evidence="8">The sequence shown here is derived from an EMBL/GenBank/DDBJ whole genome shotgun (WGS) entry which is preliminary data.</text>
</comment>
<dbReference type="InterPro" id="IPR011010">
    <property type="entry name" value="DNA_brk_join_enz"/>
</dbReference>
<evidence type="ECO:0000256" key="1">
    <source>
        <dbReference type="ARBA" id="ARBA00008857"/>
    </source>
</evidence>
<name>A0ABT3FJU7_9BACT</name>
<keyword evidence="4" id="KW-0233">DNA recombination</keyword>
<dbReference type="InterPro" id="IPR002104">
    <property type="entry name" value="Integrase_catalytic"/>
</dbReference>
<dbReference type="InterPro" id="IPR013762">
    <property type="entry name" value="Integrase-like_cat_sf"/>
</dbReference>
<dbReference type="Proteomes" id="UP001207930">
    <property type="component" value="Unassembled WGS sequence"/>
</dbReference>
<feature type="domain" description="Tyr recombinase" evidence="6">
    <location>
        <begin position="212"/>
        <end position="410"/>
    </location>
</feature>
<keyword evidence="9" id="KW-1185">Reference proteome</keyword>
<comment type="similarity">
    <text evidence="1">Belongs to the 'phage' integrase family.</text>
</comment>
<dbReference type="RefSeq" id="WP_264499778.1">
    <property type="nucleotide sequence ID" value="NZ_JAPDDS010000002.1"/>
</dbReference>
<dbReference type="PANTHER" id="PTHR30349">
    <property type="entry name" value="PHAGE INTEGRASE-RELATED"/>
    <property type="match status" value="1"/>
</dbReference>
<dbReference type="InterPro" id="IPR044068">
    <property type="entry name" value="CB"/>
</dbReference>
<gene>
    <name evidence="8" type="ORF">OKA04_03690</name>
</gene>